<evidence type="ECO:0000313" key="1">
    <source>
        <dbReference type="EMBL" id="NMD88742.1"/>
    </source>
</evidence>
<gene>
    <name evidence="1" type="ORF">HF882_19330</name>
</gene>
<accession>A0A848B6S8</accession>
<sequence>MKIVRTGVVSNINDMLDKLEKEYASGTISELIISNHGEFPGEFEIGGKADRLDLMSSTQIERLKKLLSPNAIIDIRMCYGIGDKNGEKVTQDLADKFKCRIRAYANQVSPFGTRPLYSYDATPGIPFYKRFFVDPAGKIFYPQK</sequence>
<reference evidence="1 2" key="1">
    <citation type="submission" date="2020-04" db="EMBL/GenBank/DDBJ databases">
        <authorList>
            <person name="Hitch T.C.A."/>
            <person name="Wylensek D."/>
            <person name="Clavel T."/>
        </authorList>
    </citation>
    <scope>NUCLEOTIDE SEQUENCE [LARGE SCALE GENOMIC DNA]</scope>
    <source>
        <strain evidence="1 2">COR2-253-APC-1A</strain>
    </source>
</reference>
<comment type="caution">
    <text evidence="1">The sequence shown here is derived from an EMBL/GenBank/DDBJ whole genome shotgun (WGS) entry which is preliminary data.</text>
</comment>
<dbReference type="AlphaFoldDB" id="A0A848B6S8"/>
<proteinExistence type="predicted"/>
<dbReference type="EMBL" id="JABAEW010000057">
    <property type="protein sequence ID" value="NMD88742.1"/>
    <property type="molecule type" value="Genomic_DNA"/>
</dbReference>
<evidence type="ECO:0008006" key="3">
    <source>
        <dbReference type="Google" id="ProtNLM"/>
    </source>
</evidence>
<dbReference type="RefSeq" id="WP_168963778.1">
    <property type="nucleotide sequence ID" value="NZ_JABAEW010000057.1"/>
</dbReference>
<protein>
    <recommendedName>
        <fullName evidence="3">DUF4347 domain-containing protein</fullName>
    </recommendedName>
</protein>
<dbReference type="Proteomes" id="UP000576225">
    <property type="component" value="Unassembled WGS sequence"/>
</dbReference>
<evidence type="ECO:0000313" key="2">
    <source>
        <dbReference type="Proteomes" id="UP000576225"/>
    </source>
</evidence>
<organism evidence="1 2">
    <name type="scientific">Victivallis vadensis</name>
    <dbReference type="NCBI Taxonomy" id="172901"/>
    <lineage>
        <taxon>Bacteria</taxon>
        <taxon>Pseudomonadati</taxon>
        <taxon>Lentisphaerota</taxon>
        <taxon>Lentisphaeria</taxon>
        <taxon>Victivallales</taxon>
        <taxon>Victivallaceae</taxon>
        <taxon>Victivallis</taxon>
    </lineage>
</organism>
<name>A0A848B6S8_9BACT</name>